<dbReference type="InterPro" id="IPR001341">
    <property type="entry name" value="Asp_kinase"/>
</dbReference>
<dbReference type="PIRSF" id="PIRSF000726">
    <property type="entry name" value="Asp_kin"/>
    <property type="match status" value="1"/>
</dbReference>
<dbReference type="GO" id="GO:0009089">
    <property type="term" value="P:lysine biosynthetic process via diaminopimelate"/>
    <property type="evidence" value="ECO:0007669"/>
    <property type="project" value="InterPro"/>
</dbReference>
<dbReference type="GO" id="GO:0009088">
    <property type="term" value="P:threonine biosynthetic process"/>
    <property type="evidence" value="ECO:0007669"/>
    <property type="project" value="UniProtKB-UniPathway"/>
</dbReference>
<dbReference type="CDD" id="cd04936">
    <property type="entry name" value="ACT_AKii-LysC-BS-like_2"/>
    <property type="match status" value="1"/>
</dbReference>
<dbReference type="InterPro" id="IPR005260">
    <property type="entry name" value="Asp_kin_monofn"/>
</dbReference>
<evidence type="ECO:0000259" key="12">
    <source>
        <dbReference type="PROSITE" id="PS51671"/>
    </source>
</evidence>
<dbReference type="PANTHER" id="PTHR21499:SF3">
    <property type="entry name" value="ASPARTOKINASE"/>
    <property type="match status" value="1"/>
</dbReference>
<gene>
    <name evidence="13" type="ORF">METZ01_LOCUS57752</name>
</gene>
<keyword evidence="10" id="KW-0457">Lysine biosynthesis</keyword>
<dbReference type="InterPro" id="IPR054352">
    <property type="entry name" value="ACT_Aspartokinase"/>
</dbReference>
<comment type="catalytic activity">
    <reaction evidence="11">
        <text>L-aspartate + ATP = 4-phospho-L-aspartate + ADP</text>
        <dbReference type="Rhea" id="RHEA:23776"/>
        <dbReference type="ChEBI" id="CHEBI:29991"/>
        <dbReference type="ChEBI" id="CHEBI:30616"/>
        <dbReference type="ChEBI" id="CHEBI:57535"/>
        <dbReference type="ChEBI" id="CHEBI:456216"/>
        <dbReference type="EC" id="2.7.2.4"/>
    </reaction>
</comment>
<proteinExistence type="inferred from homology"/>
<dbReference type="CDD" id="cd04913">
    <property type="entry name" value="ACT_AKii-LysC-BS-like_1"/>
    <property type="match status" value="1"/>
</dbReference>
<dbReference type="InterPro" id="IPR036393">
    <property type="entry name" value="AceGlu_kinase-like_sf"/>
</dbReference>
<organism evidence="13">
    <name type="scientific">marine metagenome</name>
    <dbReference type="NCBI Taxonomy" id="408172"/>
    <lineage>
        <taxon>unclassified sequences</taxon>
        <taxon>metagenomes</taxon>
        <taxon>ecological metagenomes</taxon>
    </lineage>
</organism>
<dbReference type="InterPro" id="IPR018042">
    <property type="entry name" value="Aspartate_kinase_CS"/>
</dbReference>
<feature type="domain" description="ACT" evidence="12">
    <location>
        <begin position="268"/>
        <end position="352"/>
    </location>
</feature>
<comment type="pathway">
    <text evidence="1">Amino-acid biosynthesis; L-methionine biosynthesis via de novo pathway; L-homoserine from L-aspartate: step 1/3.</text>
</comment>
<dbReference type="NCBIfam" id="TIGR00656">
    <property type="entry name" value="asp_kin_monofn"/>
    <property type="match status" value="1"/>
</dbReference>
<dbReference type="GO" id="GO:0005524">
    <property type="term" value="F:ATP binding"/>
    <property type="evidence" value="ECO:0007669"/>
    <property type="project" value="UniProtKB-KW"/>
</dbReference>
<dbReference type="EMBL" id="UINC01003276">
    <property type="protein sequence ID" value="SVA04898.1"/>
    <property type="molecule type" value="Genomic_DNA"/>
</dbReference>
<dbReference type="InterPro" id="IPR041740">
    <property type="entry name" value="AKii-LysC-BS"/>
</dbReference>
<evidence type="ECO:0000313" key="13">
    <source>
        <dbReference type="EMBL" id="SVA04898.1"/>
    </source>
</evidence>
<evidence type="ECO:0000256" key="3">
    <source>
        <dbReference type="ARBA" id="ARBA00010122"/>
    </source>
</evidence>
<keyword evidence="6" id="KW-0808">Transferase</keyword>
<evidence type="ECO:0000256" key="2">
    <source>
        <dbReference type="ARBA" id="ARBA00005139"/>
    </source>
</evidence>
<accession>A0A381SNL9</accession>
<dbReference type="InterPro" id="IPR045865">
    <property type="entry name" value="ACT-like_dom_sf"/>
</dbReference>
<dbReference type="InterPro" id="IPR001048">
    <property type="entry name" value="Asp/Glu/Uridylate_kinase"/>
</dbReference>
<dbReference type="PROSITE" id="PS51671">
    <property type="entry name" value="ACT"/>
    <property type="match status" value="1"/>
</dbReference>
<dbReference type="UniPathway" id="UPA00050">
    <property type="reaction ID" value="UER00461"/>
</dbReference>
<keyword evidence="9" id="KW-0067">ATP-binding</keyword>
<dbReference type="Pfam" id="PF22468">
    <property type="entry name" value="ACT_9"/>
    <property type="match status" value="2"/>
</dbReference>
<dbReference type="NCBIfam" id="TIGR00657">
    <property type="entry name" value="asp_kinases"/>
    <property type="match status" value="1"/>
</dbReference>
<dbReference type="GO" id="GO:0004072">
    <property type="term" value="F:aspartate kinase activity"/>
    <property type="evidence" value="ECO:0007669"/>
    <property type="project" value="UniProtKB-EC"/>
</dbReference>
<name>A0A381SNL9_9ZZZZ</name>
<keyword evidence="5" id="KW-0028">Amino-acid biosynthesis</keyword>
<dbReference type="EC" id="2.7.2.4" evidence="4"/>
<dbReference type="CDD" id="cd04261">
    <property type="entry name" value="AAK_AKii-LysC-BS"/>
    <property type="match status" value="1"/>
</dbReference>
<dbReference type="NCBIfam" id="NF005155">
    <property type="entry name" value="PRK06635.1-4"/>
    <property type="match status" value="1"/>
</dbReference>
<dbReference type="SUPFAM" id="SSF55021">
    <property type="entry name" value="ACT-like"/>
    <property type="match status" value="2"/>
</dbReference>
<evidence type="ECO:0000256" key="10">
    <source>
        <dbReference type="ARBA" id="ARBA00023154"/>
    </source>
</evidence>
<reference evidence="13" key="1">
    <citation type="submission" date="2018-05" db="EMBL/GenBank/DDBJ databases">
        <authorList>
            <person name="Lanie J.A."/>
            <person name="Ng W.-L."/>
            <person name="Kazmierczak K.M."/>
            <person name="Andrzejewski T.M."/>
            <person name="Davidsen T.M."/>
            <person name="Wayne K.J."/>
            <person name="Tettelin H."/>
            <person name="Glass J.I."/>
            <person name="Rusch D."/>
            <person name="Podicherti R."/>
            <person name="Tsui H.-C.T."/>
            <person name="Winkler M.E."/>
        </authorList>
    </citation>
    <scope>NUCLEOTIDE SEQUENCE</scope>
</reference>
<evidence type="ECO:0000256" key="4">
    <source>
        <dbReference type="ARBA" id="ARBA00013059"/>
    </source>
</evidence>
<evidence type="ECO:0000256" key="7">
    <source>
        <dbReference type="ARBA" id="ARBA00022741"/>
    </source>
</evidence>
<dbReference type="PROSITE" id="PS00324">
    <property type="entry name" value="ASPARTOKINASE"/>
    <property type="match status" value="1"/>
</dbReference>
<dbReference type="PANTHER" id="PTHR21499">
    <property type="entry name" value="ASPARTATE KINASE"/>
    <property type="match status" value="1"/>
</dbReference>
<dbReference type="SUPFAM" id="SSF53633">
    <property type="entry name" value="Carbamate kinase-like"/>
    <property type="match status" value="1"/>
</dbReference>
<evidence type="ECO:0000256" key="5">
    <source>
        <dbReference type="ARBA" id="ARBA00022605"/>
    </source>
</evidence>
<dbReference type="UniPathway" id="UPA00051">
    <property type="reaction ID" value="UER00462"/>
</dbReference>
<keyword evidence="7" id="KW-0547">Nucleotide-binding</keyword>
<keyword evidence="8" id="KW-0418">Kinase</keyword>
<dbReference type="GO" id="GO:0009090">
    <property type="term" value="P:homoserine biosynthetic process"/>
    <property type="evidence" value="ECO:0007669"/>
    <property type="project" value="TreeGrafter"/>
</dbReference>
<dbReference type="NCBIfam" id="NF005154">
    <property type="entry name" value="PRK06635.1-2"/>
    <property type="match status" value="1"/>
</dbReference>
<protein>
    <recommendedName>
        <fullName evidence="4">aspartate kinase</fullName>
        <ecNumber evidence="4">2.7.2.4</ecNumber>
    </recommendedName>
</protein>
<dbReference type="Pfam" id="PF00696">
    <property type="entry name" value="AA_kinase"/>
    <property type="match status" value="1"/>
</dbReference>
<comment type="similarity">
    <text evidence="3">Belongs to the aspartokinase family.</text>
</comment>
<evidence type="ECO:0000256" key="8">
    <source>
        <dbReference type="ARBA" id="ARBA00022777"/>
    </source>
</evidence>
<dbReference type="Gene3D" id="3.40.1160.10">
    <property type="entry name" value="Acetylglutamate kinase-like"/>
    <property type="match status" value="1"/>
</dbReference>
<evidence type="ECO:0000256" key="9">
    <source>
        <dbReference type="ARBA" id="ARBA00022840"/>
    </source>
</evidence>
<dbReference type="InterPro" id="IPR002912">
    <property type="entry name" value="ACT_dom"/>
</dbReference>
<dbReference type="FunFam" id="3.40.1160.10:FF:000002">
    <property type="entry name" value="Aspartokinase"/>
    <property type="match status" value="1"/>
</dbReference>
<comment type="pathway">
    <text evidence="2">Amino-acid biosynthesis; L-threonine biosynthesis; L-threonine from L-aspartate: step 1/5.</text>
</comment>
<sequence>MLRLVMKFGGTSVGSVERINDVANIVRNEVAQGNEVVVVLSAMAGETDRLVNLARGISDSLSPAEYDTVVSSGEQVSVGLLSAALNNMDINARSYMAWQIPIVTNANHKSSRIEAIRSETIINSLQKGLVCVIPGFQGVSNEGRITTLGRGGSDTSAVAIASAIEADYCDIYTDVDGVYTSDPNKISNAKRLDKVSYEEMLEMASLGAEVLQTRSVETAMNNKVLLRVLSSFDAKENLKAGTLVCDEDKIMDKRVVTGITSSLKDAKITLVGVRDKPGVAAEIFMSLADSNINVDMIVQNISEGGKTTDITFTVPKDDTDKSEKIMSEIKESVPYERVIIDSKIAKISVVGVGMRSNAGVASGMFNVLSDNGININVISTSEIKISVLINEKEAEKATKMLHKFFELDR</sequence>
<evidence type="ECO:0000256" key="11">
    <source>
        <dbReference type="ARBA" id="ARBA00047872"/>
    </source>
</evidence>
<evidence type="ECO:0000256" key="6">
    <source>
        <dbReference type="ARBA" id="ARBA00022679"/>
    </source>
</evidence>
<dbReference type="AlphaFoldDB" id="A0A381SNL9"/>
<dbReference type="GO" id="GO:0005829">
    <property type="term" value="C:cytosol"/>
    <property type="evidence" value="ECO:0007669"/>
    <property type="project" value="TreeGrafter"/>
</dbReference>
<evidence type="ECO:0000256" key="1">
    <source>
        <dbReference type="ARBA" id="ARBA00004986"/>
    </source>
</evidence>
<dbReference type="Gene3D" id="3.30.2130.10">
    <property type="entry name" value="VC0802-like"/>
    <property type="match status" value="1"/>
</dbReference>
<dbReference type="FunFam" id="3.30.2130.10:FF:000002">
    <property type="entry name" value="Aspartokinase"/>
    <property type="match status" value="1"/>
</dbReference>